<evidence type="ECO:0000313" key="2">
    <source>
        <dbReference type="EMBL" id="KAG0141688.1"/>
    </source>
</evidence>
<evidence type="ECO:0000313" key="3">
    <source>
        <dbReference type="Proteomes" id="UP000886653"/>
    </source>
</evidence>
<name>A0A9P6N9C2_9BASI</name>
<proteinExistence type="predicted"/>
<sequence length="194" mass="21829">MNPWNSDRQPPPHFTTPRDSRDSAPSSDDTLSPPRLSPIASIASLPSELITTLNTLSNRVELLAVDVSRIRLEHADQPPPSPQFQAPPQFPPPPHFQNPQFPYFQPPPLTNRPFHIPPPMNPMPPPANPYLHPNQQPMQNLMMAPSVEATPTMNRPIEEHHVPTSLMVTRCPPLIPNLHFMGKTNNLEQYLLLI</sequence>
<dbReference type="AlphaFoldDB" id="A0A9P6N9C2"/>
<comment type="caution">
    <text evidence="2">The sequence shown here is derived from an EMBL/GenBank/DDBJ whole genome shotgun (WGS) entry which is preliminary data.</text>
</comment>
<dbReference type="EMBL" id="MU167375">
    <property type="protein sequence ID" value="KAG0141688.1"/>
    <property type="molecule type" value="Genomic_DNA"/>
</dbReference>
<dbReference type="Proteomes" id="UP000886653">
    <property type="component" value="Unassembled WGS sequence"/>
</dbReference>
<keyword evidence="3" id="KW-1185">Reference proteome</keyword>
<reference evidence="2" key="1">
    <citation type="submission" date="2013-11" db="EMBL/GenBank/DDBJ databases">
        <title>Genome sequence of the fusiform rust pathogen reveals effectors for host alternation and coevolution with pine.</title>
        <authorList>
            <consortium name="DOE Joint Genome Institute"/>
            <person name="Smith K."/>
            <person name="Pendleton A."/>
            <person name="Kubisiak T."/>
            <person name="Anderson C."/>
            <person name="Salamov A."/>
            <person name="Aerts A."/>
            <person name="Riley R."/>
            <person name="Clum A."/>
            <person name="Lindquist E."/>
            <person name="Ence D."/>
            <person name="Campbell M."/>
            <person name="Kronenberg Z."/>
            <person name="Feau N."/>
            <person name="Dhillon B."/>
            <person name="Hamelin R."/>
            <person name="Burleigh J."/>
            <person name="Smith J."/>
            <person name="Yandell M."/>
            <person name="Nelson C."/>
            <person name="Grigoriev I."/>
            <person name="Davis J."/>
        </authorList>
    </citation>
    <scope>NUCLEOTIDE SEQUENCE</scope>
    <source>
        <strain evidence="2">G11</strain>
    </source>
</reference>
<organism evidence="2 3">
    <name type="scientific">Cronartium quercuum f. sp. fusiforme G11</name>
    <dbReference type="NCBI Taxonomy" id="708437"/>
    <lineage>
        <taxon>Eukaryota</taxon>
        <taxon>Fungi</taxon>
        <taxon>Dikarya</taxon>
        <taxon>Basidiomycota</taxon>
        <taxon>Pucciniomycotina</taxon>
        <taxon>Pucciniomycetes</taxon>
        <taxon>Pucciniales</taxon>
        <taxon>Coleosporiaceae</taxon>
        <taxon>Cronartium</taxon>
    </lineage>
</organism>
<feature type="region of interest" description="Disordered" evidence="1">
    <location>
        <begin position="1"/>
        <end position="43"/>
    </location>
</feature>
<gene>
    <name evidence="2" type="ORF">CROQUDRAFT_272180</name>
</gene>
<protein>
    <submittedName>
        <fullName evidence="2">Uncharacterized protein</fullName>
    </submittedName>
</protein>
<evidence type="ECO:0000256" key="1">
    <source>
        <dbReference type="SAM" id="MobiDB-lite"/>
    </source>
</evidence>
<accession>A0A9P6N9C2</accession>